<sequence length="45" mass="4751">MGAVESNSDSAAPIALGVARRQIHARNSQALPCSFTCAPPWLGWL</sequence>
<gene>
    <name evidence="1" type="ORF">UFOPK3401_00228</name>
</gene>
<reference evidence="1" key="1">
    <citation type="submission" date="2020-05" db="EMBL/GenBank/DDBJ databases">
        <authorList>
            <person name="Chiriac C."/>
            <person name="Salcher M."/>
            <person name="Ghai R."/>
            <person name="Kavagutti S V."/>
        </authorList>
    </citation>
    <scope>NUCLEOTIDE SEQUENCE</scope>
</reference>
<evidence type="ECO:0000313" key="1">
    <source>
        <dbReference type="EMBL" id="CAB4860662.1"/>
    </source>
</evidence>
<accession>A0A6J7CQ23</accession>
<organism evidence="1">
    <name type="scientific">freshwater metagenome</name>
    <dbReference type="NCBI Taxonomy" id="449393"/>
    <lineage>
        <taxon>unclassified sequences</taxon>
        <taxon>metagenomes</taxon>
        <taxon>ecological metagenomes</taxon>
    </lineage>
</organism>
<protein>
    <submittedName>
        <fullName evidence="1">Unannotated protein</fullName>
    </submittedName>
</protein>
<dbReference type="AlphaFoldDB" id="A0A6J7CQ23"/>
<proteinExistence type="predicted"/>
<name>A0A6J7CQ23_9ZZZZ</name>
<dbReference type="EMBL" id="CAFBLM010000005">
    <property type="protein sequence ID" value="CAB4860662.1"/>
    <property type="molecule type" value="Genomic_DNA"/>
</dbReference>